<comment type="similarity">
    <text evidence="3">Belongs to the heat shock protein 70 family.</text>
</comment>
<evidence type="ECO:0000256" key="2">
    <source>
        <dbReference type="ARBA" id="ARBA00022840"/>
    </source>
</evidence>
<dbReference type="Gene3D" id="3.30.30.30">
    <property type="match status" value="1"/>
</dbReference>
<dbReference type="InterPro" id="IPR018181">
    <property type="entry name" value="Heat_shock_70_CS"/>
</dbReference>
<dbReference type="PRINTS" id="PR00301">
    <property type="entry name" value="HEATSHOCK70"/>
</dbReference>
<evidence type="ECO:0000313" key="5">
    <source>
        <dbReference type="Proteomes" id="UP000834106"/>
    </source>
</evidence>
<keyword evidence="2 3" id="KW-0067">ATP-binding</keyword>
<evidence type="ECO:0000313" key="4">
    <source>
        <dbReference type="EMBL" id="CAI9786354.1"/>
    </source>
</evidence>
<protein>
    <recommendedName>
        <fullName evidence="6">Heat shock protein 70</fullName>
    </recommendedName>
</protein>
<dbReference type="Pfam" id="PF00012">
    <property type="entry name" value="HSP70"/>
    <property type="match status" value="1"/>
</dbReference>
<dbReference type="Gene3D" id="3.30.420.40">
    <property type="match status" value="2"/>
</dbReference>
<gene>
    <name evidence="4" type="ORF">FPE_LOCUS33784</name>
</gene>
<dbReference type="GO" id="GO:0140662">
    <property type="term" value="F:ATP-dependent protein folding chaperone"/>
    <property type="evidence" value="ECO:0007669"/>
    <property type="project" value="InterPro"/>
</dbReference>
<dbReference type="AlphaFoldDB" id="A0AAD2EDA3"/>
<sequence length="532" mass="58980">MDEQEYRVAFDIEAPAFGINIGTSQCTVAVWNGSQVEILRNNPPANVYKMFSIFNMKRLIGRHDMDPAVHAGINLPFPVQNLKIGARLLFAALVNKMWKFINIEEGLEILIGELKVMAETQLQHPIEKVVLTVPVSFNRLQLRIITKACHALGLSVLSLIPEPTAVAMLYAQQQKQKQNAHKNMGSGSEKIALIFNMGAGFCDVAVVTVTGGVCRTRGLAGGTLGGEDILQNTMRHLLPDMNRYFSRHSINEIRKMRISTQDAIHKLSIEPSAEIDVNFENGSKIFKVLNRKEFEEVNQNVFEKCASLINQCLHDAEIEADKVDDIILVGGCSNIPKIQKMVIDIFRKELYLGMNPLEAAVCGAALEGAVTSGVQNPSGILDLSWTKKTPMSFGIRADGNNFIPIMPKNTELPASEDLLFTTLHDNQTEALIFVYEGNETSVEKNHLLGYFKYTGIPQAPKGDQVIKVCITNFGLYHLQVITARVICNDKLTAPTVARMPNVDERGVLLAESLYRTYGSTLDLATVRKTEQH</sequence>
<dbReference type="SUPFAM" id="SSF100920">
    <property type="entry name" value="Heat shock protein 70kD (HSP70), peptide-binding domain"/>
    <property type="match status" value="1"/>
</dbReference>
<dbReference type="Gene3D" id="3.90.640.10">
    <property type="entry name" value="Actin, Chain A, domain 4"/>
    <property type="match status" value="1"/>
</dbReference>
<accession>A0AAD2EDA3</accession>
<dbReference type="InterPro" id="IPR013126">
    <property type="entry name" value="Hsp_70_fam"/>
</dbReference>
<reference evidence="4" key="1">
    <citation type="submission" date="2023-05" db="EMBL/GenBank/DDBJ databases">
        <authorList>
            <person name="Huff M."/>
        </authorList>
    </citation>
    <scope>NUCLEOTIDE SEQUENCE</scope>
</reference>
<evidence type="ECO:0008006" key="6">
    <source>
        <dbReference type="Google" id="ProtNLM"/>
    </source>
</evidence>
<organism evidence="4 5">
    <name type="scientific">Fraxinus pennsylvanica</name>
    <dbReference type="NCBI Taxonomy" id="56036"/>
    <lineage>
        <taxon>Eukaryota</taxon>
        <taxon>Viridiplantae</taxon>
        <taxon>Streptophyta</taxon>
        <taxon>Embryophyta</taxon>
        <taxon>Tracheophyta</taxon>
        <taxon>Spermatophyta</taxon>
        <taxon>Magnoliopsida</taxon>
        <taxon>eudicotyledons</taxon>
        <taxon>Gunneridae</taxon>
        <taxon>Pentapetalae</taxon>
        <taxon>asterids</taxon>
        <taxon>lamiids</taxon>
        <taxon>Lamiales</taxon>
        <taxon>Oleaceae</taxon>
        <taxon>Oleeae</taxon>
        <taxon>Fraxinus</taxon>
    </lineage>
</organism>
<dbReference type="PANTHER" id="PTHR19375">
    <property type="entry name" value="HEAT SHOCK PROTEIN 70KDA"/>
    <property type="match status" value="1"/>
</dbReference>
<dbReference type="InterPro" id="IPR043129">
    <property type="entry name" value="ATPase_NBD"/>
</dbReference>
<proteinExistence type="inferred from homology"/>
<dbReference type="InterPro" id="IPR029047">
    <property type="entry name" value="HSP70_peptide-bd_sf"/>
</dbReference>
<dbReference type="EMBL" id="OU503057">
    <property type="protein sequence ID" value="CAI9786354.1"/>
    <property type="molecule type" value="Genomic_DNA"/>
</dbReference>
<dbReference type="GO" id="GO:0005524">
    <property type="term" value="F:ATP binding"/>
    <property type="evidence" value="ECO:0007669"/>
    <property type="project" value="UniProtKB-KW"/>
</dbReference>
<keyword evidence="1 3" id="KW-0547">Nucleotide-binding</keyword>
<name>A0AAD2EDA3_9LAMI</name>
<evidence type="ECO:0000256" key="1">
    <source>
        <dbReference type="ARBA" id="ARBA00022741"/>
    </source>
</evidence>
<dbReference type="PROSITE" id="PS01036">
    <property type="entry name" value="HSP70_3"/>
    <property type="match status" value="1"/>
</dbReference>
<dbReference type="Proteomes" id="UP000834106">
    <property type="component" value="Chromosome 22"/>
</dbReference>
<evidence type="ECO:0000256" key="3">
    <source>
        <dbReference type="RuleBase" id="RU003322"/>
    </source>
</evidence>
<dbReference type="SUPFAM" id="SSF53067">
    <property type="entry name" value="Actin-like ATPase domain"/>
    <property type="match status" value="2"/>
</dbReference>
<dbReference type="Gene3D" id="2.60.34.10">
    <property type="entry name" value="Substrate Binding Domain Of DNAk, Chain A, domain 1"/>
    <property type="match status" value="1"/>
</dbReference>
<keyword evidence="5" id="KW-1185">Reference proteome</keyword>